<evidence type="ECO:0000313" key="2">
    <source>
        <dbReference type="Proteomes" id="UP001060170"/>
    </source>
</evidence>
<reference evidence="2" key="1">
    <citation type="journal article" date="2018" name="BMC Genomics">
        <title>Genomic insights into host adaptation between the wheat stripe rust pathogen (Puccinia striiformis f. sp. tritici) and the barley stripe rust pathogen (Puccinia striiformis f. sp. hordei).</title>
        <authorList>
            <person name="Xia C."/>
            <person name="Wang M."/>
            <person name="Yin C."/>
            <person name="Cornejo O.E."/>
            <person name="Hulbert S.H."/>
            <person name="Chen X."/>
        </authorList>
    </citation>
    <scope>NUCLEOTIDE SEQUENCE [LARGE SCALE GENOMIC DNA]</scope>
    <source>
        <strain evidence="2">93-210</strain>
    </source>
</reference>
<name>A0ACC0EXJ1_9BASI</name>
<proteinExistence type="predicted"/>
<comment type="caution">
    <text evidence="1">The sequence shown here is derived from an EMBL/GenBank/DDBJ whole genome shotgun (WGS) entry which is preliminary data.</text>
</comment>
<gene>
    <name evidence="1" type="ORF">MJO28_002268</name>
</gene>
<dbReference type="Proteomes" id="UP001060170">
    <property type="component" value="Chromosome 2"/>
</dbReference>
<reference evidence="2" key="2">
    <citation type="journal article" date="2018" name="Mol. Plant Microbe Interact.">
        <title>Genome sequence resources for the wheat stripe rust pathogen (Puccinia striiformis f. sp. tritici) and the barley stripe rust pathogen (Puccinia striiformis f. sp. hordei).</title>
        <authorList>
            <person name="Xia C."/>
            <person name="Wang M."/>
            <person name="Yin C."/>
            <person name="Cornejo O.E."/>
            <person name="Hulbert S.H."/>
            <person name="Chen X."/>
        </authorList>
    </citation>
    <scope>NUCLEOTIDE SEQUENCE [LARGE SCALE GENOMIC DNA]</scope>
    <source>
        <strain evidence="2">93-210</strain>
    </source>
</reference>
<reference evidence="1 2" key="3">
    <citation type="journal article" date="2022" name="Microbiol. Spectr.">
        <title>Folding features and dynamics of 3D genome architecture in plant fungal pathogens.</title>
        <authorList>
            <person name="Xia C."/>
        </authorList>
    </citation>
    <scope>NUCLEOTIDE SEQUENCE [LARGE SCALE GENOMIC DNA]</scope>
    <source>
        <strain evidence="1 2">93-210</strain>
    </source>
</reference>
<protein>
    <submittedName>
        <fullName evidence="1">Uncharacterized protein</fullName>
    </submittedName>
</protein>
<organism evidence="1 2">
    <name type="scientific">Puccinia striiformis f. sp. tritici</name>
    <dbReference type="NCBI Taxonomy" id="168172"/>
    <lineage>
        <taxon>Eukaryota</taxon>
        <taxon>Fungi</taxon>
        <taxon>Dikarya</taxon>
        <taxon>Basidiomycota</taxon>
        <taxon>Pucciniomycotina</taxon>
        <taxon>Pucciniomycetes</taxon>
        <taxon>Pucciniales</taxon>
        <taxon>Pucciniaceae</taxon>
        <taxon>Puccinia</taxon>
    </lineage>
</organism>
<accession>A0ACC0EXJ1</accession>
<dbReference type="EMBL" id="CM045866">
    <property type="protein sequence ID" value="KAI7961779.1"/>
    <property type="molecule type" value="Genomic_DNA"/>
</dbReference>
<sequence>MAGFSLQLIITPAVCSRYITVGLDHLLNVLDEHPHAKIIWPSREVTAGKYSLCIQKKFPRLTKCFGFLDGLNLPVLVSEDDDIQNVYYNGWTCSHYCICILTFAPDGSLIHSVLNAPGSWHDSAIAEPLYDRLLHDTPDGYRLISDTAFPRKTEQLRSRILAPVKRGDRLPQTPRSYAQLKILNDQLVPARQAAEWGMHSLQGSFARIKLPLPANDHPY</sequence>
<keyword evidence="2" id="KW-1185">Reference proteome</keyword>
<evidence type="ECO:0000313" key="1">
    <source>
        <dbReference type="EMBL" id="KAI7961779.1"/>
    </source>
</evidence>